<dbReference type="EMBL" id="CAKASE010000043">
    <property type="protein sequence ID" value="CAG9559460.1"/>
    <property type="molecule type" value="Genomic_DNA"/>
</dbReference>
<accession>A0A8J2QC44</accession>
<name>A0A8J2QC44_9NEOP</name>
<protein>
    <submittedName>
        <fullName evidence="1">(African queen) hypothetical protein</fullName>
    </submittedName>
</protein>
<dbReference type="Proteomes" id="UP000789524">
    <property type="component" value="Unassembled WGS sequence"/>
</dbReference>
<reference evidence="1" key="1">
    <citation type="submission" date="2021-09" db="EMBL/GenBank/DDBJ databases">
        <authorList>
            <person name="Martin H S."/>
        </authorList>
    </citation>
    <scope>NUCLEOTIDE SEQUENCE</scope>
</reference>
<keyword evidence="2" id="KW-1185">Reference proteome</keyword>
<comment type="caution">
    <text evidence="1">The sequence shown here is derived from an EMBL/GenBank/DDBJ whole genome shotgun (WGS) entry which is preliminary data.</text>
</comment>
<proteinExistence type="predicted"/>
<evidence type="ECO:0000313" key="1">
    <source>
        <dbReference type="EMBL" id="CAG9559460.1"/>
    </source>
</evidence>
<sequence>MLSMVSEGCARTILHYALGIRQALSLESRRASDVVVNVLTEERVDETFAREVTETSCLRSLRPERPHVMSLKVPRAERRASCDVITHQELSVLG</sequence>
<dbReference type="AlphaFoldDB" id="A0A8J2QC44"/>
<gene>
    <name evidence="1" type="ORF">DCHRY22_LOCUS1327</name>
</gene>
<evidence type="ECO:0000313" key="2">
    <source>
        <dbReference type="Proteomes" id="UP000789524"/>
    </source>
</evidence>
<organism evidence="1 2">
    <name type="scientific">Danaus chrysippus</name>
    <name type="common">African queen</name>
    <dbReference type="NCBI Taxonomy" id="151541"/>
    <lineage>
        <taxon>Eukaryota</taxon>
        <taxon>Metazoa</taxon>
        <taxon>Ecdysozoa</taxon>
        <taxon>Arthropoda</taxon>
        <taxon>Hexapoda</taxon>
        <taxon>Insecta</taxon>
        <taxon>Pterygota</taxon>
        <taxon>Neoptera</taxon>
        <taxon>Endopterygota</taxon>
        <taxon>Lepidoptera</taxon>
        <taxon>Glossata</taxon>
        <taxon>Ditrysia</taxon>
        <taxon>Papilionoidea</taxon>
        <taxon>Nymphalidae</taxon>
        <taxon>Danainae</taxon>
        <taxon>Danaini</taxon>
        <taxon>Danaina</taxon>
        <taxon>Danaus</taxon>
        <taxon>Anosia</taxon>
    </lineage>
</organism>